<proteinExistence type="predicted"/>
<accession>A0ABT5Y3P0</accession>
<name>A0ABT5Y3P0_9FLAO</name>
<reference evidence="1 2" key="1">
    <citation type="submission" date="2023-03" db="EMBL/GenBank/DDBJ databases">
        <title>Muricauda XX sp. nov. and Muricauda XXX sp. nov., two novel species isolated from Okinawa Trough.</title>
        <authorList>
            <person name="Cao W."/>
            <person name="Deng X."/>
        </authorList>
    </citation>
    <scope>NUCLEOTIDE SEQUENCE [LARGE SCALE GENOMIC DNA]</scope>
    <source>
        <strain evidence="1 2">334s03</strain>
    </source>
</reference>
<protein>
    <submittedName>
        <fullName evidence="1">Uncharacterized protein</fullName>
    </submittedName>
</protein>
<dbReference type="EMBL" id="JARFVB010000018">
    <property type="protein sequence ID" value="MDF0718068.1"/>
    <property type="molecule type" value="Genomic_DNA"/>
</dbReference>
<keyword evidence="2" id="KW-1185">Reference proteome</keyword>
<comment type="caution">
    <text evidence="1">The sequence shown here is derived from an EMBL/GenBank/DDBJ whole genome shotgun (WGS) entry which is preliminary data.</text>
</comment>
<gene>
    <name evidence="1" type="ORF">PY092_18030</name>
</gene>
<evidence type="ECO:0000313" key="1">
    <source>
        <dbReference type="EMBL" id="MDF0718068.1"/>
    </source>
</evidence>
<sequence>MDHLELKDQDILFDLRLPLFQSLLQLGGHQIDEIAVGGLELQSMGIPDVK</sequence>
<dbReference type="RefSeq" id="WP_163627785.1">
    <property type="nucleotide sequence ID" value="NZ_JARFVB010000018.1"/>
</dbReference>
<evidence type="ECO:0000313" key="2">
    <source>
        <dbReference type="Proteomes" id="UP001221366"/>
    </source>
</evidence>
<organism evidence="1 2">
    <name type="scientific">Flagellimonas yonaguniensis</name>
    <dbReference type="NCBI Taxonomy" id="3031325"/>
    <lineage>
        <taxon>Bacteria</taxon>
        <taxon>Pseudomonadati</taxon>
        <taxon>Bacteroidota</taxon>
        <taxon>Flavobacteriia</taxon>
        <taxon>Flavobacteriales</taxon>
        <taxon>Flavobacteriaceae</taxon>
        <taxon>Flagellimonas</taxon>
    </lineage>
</organism>
<dbReference type="Proteomes" id="UP001221366">
    <property type="component" value="Unassembled WGS sequence"/>
</dbReference>